<keyword evidence="2 5" id="KW-0238">DNA-binding</keyword>
<dbReference type="NCBIfam" id="NF033788">
    <property type="entry name" value="HTH_metalloreg"/>
    <property type="match status" value="1"/>
</dbReference>
<dbReference type="SUPFAM" id="SSF46785">
    <property type="entry name" value="Winged helix' DNA-binding domain"/>
    <property type="match status" value="1"/>
</dbReference>
<evidence type="ECO:0000313" key="6">
    <source>
        <dbReference type="Proteomes" id="UP001519290"/>
    </source>
</evidence>
<keyword evidence="3" id="KW-0804">Transcription</keyword>
<reference evidence="5 6" key="1">
    <citation type="submission" date="2021-03" db="EMBL/GenBank/DDBJ databases">
        <title>Sequencing the genomes of 1000 actinobacteria strains.</title>
        <authorList>
            <person name="Klenk H.-P."/>
        </authorList>
    </citation>
    <scope>NUCLEOTIDE SEQUENCE [LARGE SCALE GENOMIC DNA]</scope>
    <source>
        <strain evidence="5 6">DSM 14566</strain>
    </source>
</reference>
<dbReference type="SMART" id="SM00418">
    <property type="entry name" value="HTH_ARSR"/>
    <property type="match status" value="1"/>
</dbReference>
<dbReference type="InterPro" id="IPR011991">
    <property type="entry name" value="ArsR-like_HTH"/>
</dbReference>
<protein>
    <submittedName>
        <fullName evidence="5">DNA-binding transcriptional ArsR family regulator</fullName>
    </submittedName>
</protein>
<dbReference type="InterPro" id="IPR036388">
    <property type="entry name" value="WH-like_DNA-bd_sf"/>
</dbReference>
<evidence type="ECO:0000259" key="4">
    <source>
        <dbReference type="PROSITE" id="PS50987"/>
    </source>
</evidence>
<dbReference type="PANTHER" id="PTHR33154:SF33">
    <property type="entry name" value="TRANSCRIPTIONAL REPRESSOR SDPR"/>
    <property type="match status" value="1"/>
</dbReference>
<dbReference type="Proteomes" id="UP001519290">
    <property type="component" value="Unassembled WGS sequence"/>
</dbReference>
<keyword evidence="6" id="KW-1185">Reference proteome</keyword>
<dbReference type="InterPro" id="IPR051081">
    <property type="entry name" value="HTH_MetalResp_TranReg"/>
</dbReference>
<dbReference type="CDD" id="cd00090">
    <property type="entry name" value="HTH_ARSR"/>
    <property type="match status" value="1"/>
</dbReference>
<dbReference type="EMBL" id="JAGIOD010000001">
    <property type="protein sequence ID" value="MBP2380849.1"/>
    <property type="molecule type" value="Genomic_DNA"/>
</dbReference>
<dbReference type="RefSeq" id="WP_209899430.1">
    <property type="nucleotide sequence ID" value="NZ_JAGIOD010000001.1"/>
</dbReference>
<dbReference type="Pfam" id="PF01022">
    <property type="entry name" value="HTH_5"/>
    <property type="match status" value="1"/>
</dbReference>
<dbReference type="PANTHER" id="PTHR33154">
    <property type="entry name" value="TRANSCRIPTIONAL REGULATOR, ARSR FAMILY"/>
    <property type="match status" value="1"/>
</dbReference>
<gene>
    <name evidence="5" type="ORF">JOF43_000806</name>
</gene>
<dbReference type="Gene3D" id="1.10.10.10">
    <property type="entry name" value="Winged helix-like DNA-binding domain superfamily/Winged helix DNA-binding domain"/>
    <property type="match status" value="1"/>
</dbReference>
<dbReference type="GO" id="GO:0003677">
    <property type="term" value="F:DNA binding"/>
    <property type="evidence" value="ECO:0007669"/>
    <property type="project" value="UniProtKB-KW"/>
</dbReference>
<dbReference type="InterPro" id="IPR036390">
    <property type="entry name" value="WH_DNA-bd_sf"/>
</dbReference>
<evidence type="ECO:0000313" key="5">
    <source>
        <dbReference type="EMBL" id="MBP2380849.1"/>
    </source>
</evidence>
<evidence type="ECO:0000256" key="2">
    <source>
        <dbReference type="ARBA" id="ARBA00023125"/>
    </source>
</evidence>
<keyword evidence="1" id="KW-0805">Transcription regulation</keyword>
<evidence type="ECO:0000256" key="3">
    <source>
        <dbReference type="ARBA" id="ARBA00023163"/>
    </source>
</evidence>
<evidence type="ECO:0000256" key="1">
    <source>
        <dbReference type="ARBA" id="ARBA00023015"/>
    </source>
</evidence>
<feature type="domain" description="HTH arsR-type" evidence="4">
    <location>
        <begin position="1"/>
        <end position="88"/>
    </location>
</feature>
<organism evidence="5 6">
    <name type="scientific">Brachybacterium sacelli</name>
    <dbReference type="NCBI Taxonomy" id="173364"/>
    <lineage>
        <taxon>Bacteria</taxon>
        <taxon>Bacillati</taxon>
        <taxon>Actinomycetota</taxon>
        <taxon>Actinomycetes</taxon>
        <taxon>Micrococcales</taxon>
        <taxon>Dermabacteraceae</taxon>
        <taxon>Brachybacterium</taxon>
    </lineage>
</organism>
<comment type="caution">
    <text evidence="5">The sequence shown here is derived from an EMBL/GenBank/DDBJ whole genome shotgun (WGS) entry which is preliminary data.</text>
</comment>
<sequence length="107" mass="12340">MPTAYTALSLPPLRRDLLDALRPGPSTVGDLAEATDLPQAVVSKQLRVLREVGFVQVSAEAQRRWYSLRPEAFAEVADWLEPYRWLWEDRLDRLGDRLETMQDEEQT</sequence>
<name>A0ABS4WXA5_9MICO</name>
<dbReference type="InterPro" id="IPR001845">
    <property type="entry name" value="HTH_ArsR_DNA-bd_dom"/>
</dbReference>
<accession>A0ABS4WXA5</accession>
<proteinExistence type="predicted"/>
<dbReference type="PROSITE" id="PS50987">
    <property type="entry name" value="HTH_ARSR_2"/>
    <property type="match status" value="1"/>
</dbReference>